<sequence>MDTVSRNTDPDQNTSPTIHHTPDAPIRETVILSPVLDQSKPDPPSSTAQDLLVATPNLPVHKGYSWILEHEINSPQEIFGNVGDPKNIVNHPRQPKHHANLAEHLSLDPKTYLQGINSTDGEEWMKAINSELTNMAKHQVWSPVGKLDHIKPTSTTWVCKRKTDEKMAISLNSKLDYAYEVSIKKKVLTTPKSSLPQADYLLFTFTHTMSHLSLSYQTNGCLVCLPERHP</sequence>
<feature type="region of interest" description="Disordered" evidence="1">
    <location>
        <begin position="1"/>
        <end position="25"/>
    </location>
</feature>
<comment type="caution">
    <text evidence="2">The sequence shown here is derived from an EMBL/GenBank/DDBJ whole genome shotgun (WGS) entry which is preliminary data.</text>
</comment>
<proteinExistence type="predicted"/>
<evidence type="ECO:0000313" key="2">
    <source>
        <dbReference type="EMBL" id="MBW0561998.1"/>
    </source>
</evidence>
<dbReference type="EMBL" id="AVOT02071840">
    <property type="protein sequence ID" value="MBW0561998.1"/>
    <property type="molecule type" value="Genomic_DNA"/>
</dbReference>
<accession>A0A9Q3JEZ6</accession>
<feature type="compositionally biased region" description="Polar residues" evidence="1">
    <location>
        <begin position="1"/>
        <end position="18"/>
    </location>
</feature>
<reference evidence="2" key="1">
    <citation type="submission" date="2021-03" db="EMBL/GenBank/DDBJ databases">
        <title>Draft genome sequence of rust myrtle Austropuccinia psidii MF-1, a brazilian biotype.</title>
        <authorList>
            <person name="Quecine M.C."/>
            <person name="Pachon D.M.R."/>
            <person name="Bonatelli M.L."/>
            <person name="Correr F.H."/>
            <person name="Franceschini L.M."/>
            <person name="Leite T.F."/>
            <person name="Margarido G.R.A."/>
            <person name="Almeida C.A."/>
            <person name="Ferrarezi J.A."/>
            <person name="Labate C.A."/>
        </authorList>
    </citation>
    <scope>NUCLEOTIDE SEQUENCE</scope>
    <source>
        <strain evidence="2">MF-1</strain>
    </source>
</reference>
<keyword evidence="3" id="KW-1185">Reference proteome</keyword>
<protein>
    <recommendedName>
        <fullName evidence="4">Reverse transcriptase Ty1/copia-type domain-containing protein</fullName>
    </recommendedName>
</protein>
<dbReference type="AlphaFoldDB" id="A0A9Q3JEZ6"/>
<evidence type="ECO:0000256" key="1">
    <source>
        <dbReference type="SAM" id="MobiDB-lite"/>
    </source>
</evidence>
<dbReference type="OrthoDB" id="2847449at2759"/>
<dbReference type="Proteomes" id="UP000765509">
    <property type="component" value="Unassembled WGS sequence"/>
</dbReference>
<evidence type="ECO:0000313" key="3">
    <source>
        <dbReference type="Proteomes" id="UP000765509"/>
    </source>
</evidence>
<gene>
    <name evidence="2" type="ORF">O181_101713</name>
</gene>
<name>A0A9Q3JEZ6_9BASI</name>
<organism evidence="2 3">
    <name type="scientific">Austropuccinia psidii MF-1</name>
    <dbReference type="NCBI Taxonomy" id="1389203"/>
    <lineage>
        <taxon>Eukaryota</taxon>
        <taxon>Fungi</taxon>
        <taxon>Dikarya</taxon>
        <taxon>Basidiomycota</taxon>
        <taxon>Pucciniomycotina</taxon>
        <taxon>Pucciniomycetes</taxon>
        <taxon>Pucciniales</taxon>
        <taxon>Sphaerophragmiaceae</taxon>
        <taxon>Austropuccinia</taxon>
    </lineage>
</organism>
<evidence type="ECO:0008006" key="4">
    <source>
        <dbReference type="Google" id="ProtNLM"/>
    </source>
</evidence>